<organism evidence="1">
    <name type="scientific">Menopon gallinae</name>
    <name type="common">poultry shaft louse</name>
    <dbReference type="NCBI Taxonomy" id="328185"/>
    <lineage>
        <taxon>Eukaryota</taxon>
        <taxon>Metazoa</taxon>
        <taxon>Ecdysozoa</taxon>
        <taxon>Arthropoda</taxon>
        <taxon>Hexapoda</taxon>
        <taxon>Insecta</taxon>
        <taxon>Pterygota</taxon>
        <taxon>Neoptera</taxon>
        <taxon>Paraneoptera</taxon>
        <taxon>Psocodea</taxon>
        <taxon>Troctomorpha</taxon>
        <taxon>Phthiraptera</taxon>
        <taxon>Amblycera</taxon>
        <taxon>Menoponidae</taxon>
        <taxon>Menopon</taxon>
    </lineage>
</organism>
<gene>
    <name evidence="1" type="ORF">PYX00_011207</name>
</gene>
<evidence type="ECO:0008006" key="2">
    <source>
        <dbReference type="Google" id="ProtNLM"/>
    </source>
</evidence>
<dbReference type="PROSITE" id="PS00141">
    <property type="entry name" value="ASP_PROTEASE"/>
    <property type="match status" value="1"/>
</dbReference>
<comment type="caution">
    <text evidence="1">The sequence shown here is derived from an EMBL/GenBank/DDBJ whole genome shotgun (WGS) entry which is preliminary data.</text>
</comment>
<dbReference type="EMBL" id="JARGDH010000059">
    <property type="protein sequence ID" value="KAL0263949.1"/>
    <property type="molecule type" value="Genomic_DNA"/>
</dbReference>
<dbReference type="InterPro" id="IPR001969">
    <property type="entry name" value="Aspartic_peptidase_AS"/>
</dbReference>
<accession>A0AAW2H6I8</accession>
<dbReference type="PANTHER" id="PTHR47331">
    <property type="entry name" value="PHD-TYPE DOMAIN-CONTAINING PROTEIN"/>
    <property type="match status" value="1"/>
</dbReference>
<evidence type="ECO:0000313" key="1">
    <source>
        <dbReference type="EMBL" id="KAL0263949.1"/>
    </source>
</evidence>
<dbReference type="AlphaFoldDB" id="A0AAW2H6I8"/>
<protein>
    <recommendedName>
        <fullName evidence="2">Peptidase aspartic putative domain-containing protein</fullName>
    </recommendedName>
</protein>
<dbReference type="GO" id="GO:0004190">
    <property type="term" value="F:aspartic-type endopeptidase activity"/>
    <property type="evidence" value="ECO:0007669"/>
    <property type="project" value="InterPro"/>
</dbReference>
<name>A0AAW2H6I8_9NEOP</name>
<dbReference type="GO" id="GO:0006508">
    <property type="term" value="P:proteolysis"/>
    <property type="evidence" value="ECO:0007669"/>
    <property type="project" value="InterPro"/>
</dbReference>
<sequence length="395" mass="44809">MRLVANTTILQRLLRFQMKKGEGSLRSLLDTFYEIDKSLTTLSPDLNKWELVISNMMLNHVEEEVRHAWELSLEDTDVHPLQKLLNFLEVRTRVSSVTKERQDTTNRCVLCKGDHPINNCKKIEALDVQQRRQTVNQSNLCFNCLSAKHSEKEVLLPTVDISIEDDDGKVHCLRVLLDSGSQFNLIPGEVAKKLQMRQKSSSINIRNLRLPNSVDLKISTPDYKKTAKCYVVEKLHVTLPSSRIATSEWKHIEGLELADKQFYEPRKVDLILGVGICSELMADGLIRGTPGQPIAQKTVLGWAISDNTGQRSNAPSYTLYNAAEIIKTKVKGNPKLSEEKIAARKNVSGNNPAFQRREIRGNLHFKRRAQESWRHRTSPLSVGDMVVLKDPDIPL</sequence>
<proteinExistence type="predicted"/>
<reference evidence="1" key="1">
    <citation type="journal article" date="2024" name="Gigascience">
        <title>Chromosome-level genome of the poultry shaft louse Menopon gallinae provides insight into the host-switching and adaptive evolution of parasitic lice.</title>
        <authorList>
            <person name="Xu Y."/>
            <person name="Ma L."/>
            <person name="Liu S."/>
            <person name="Liang Y."/>
            <person name="Liu Q."/>
            <person name="He Z."/>
            <person name="Tian L."/>
            <person name="Duan Y."/>
            <person name="Cai W."/>
            <person name="Li H."/>
            <person name="Song F."/>
        </authorList>
    </citation>
    <scope>NUCLEOTIDE SEQUENCE</scope>
    <source>
        <strain evidence="1">Cailab_2023a</strain>
    </source>
</reference>